<keyword evidence="1" id="KW-0732">Signal</keyword>
<feature type="domain" description="DUF6701" evidence="2">
    <location>
        <begin position="363"/>
        <end position="908"/>
    </location>
</feature>
<keyword evidence="4" id="KW-1185">Reference proteome</keyword>
<proteinExistence type="predicted"/>
<evidence type="ECO:0000313" key="3">
    <source>
        <dbReference type="EMBL" id="MBB6134602.1"/>
    </source>
</evidence>
<name>A0A7W9X188_9BURK</name>
<feature type="chain" id="PRO_5031305970" evidence="1">
    <location>
        <begin position="30"/>
        <end position="912"/>
    </location>
</feature>
<organism evidence="3 4">
    <name type="scientific">Massilia aurea</name>
    <dbReference type="NCBI Taxonomy" id="373040"/>
    <lineage>
        <taxon>Bacteria</taxon>
        <taxon>Pseudomonadati</taxon>
        <taxon>Pseudomonadota</taxon>
        <taxon>Betaproteobacteria</taxon>
        <taxon>Burkholderiales</taxon>
        <taxon>Oxalobacteraceae</taxon>
        <taxon>Telluria group</taxon>
        <taxon>Massilia</taxon>
    </lineage>
</organism>
<reference evidence="3 4" key="1">
    <citation type="submission" date="2020-08" db="EMBL/GenBank/DDBJ databases">
        <title>The Agave Microbiome: Exploring the role of microbial communities in plant adaptations to desert environments.</title>
        <authorList>
            <person name="Partida-Martinez L.P."/>
        </authorList>
    </citation>
    <scope>NUCLEOTIDE SEQUENCE [LARGE SCALE GENOMIC DNA]</scope>
    <source>
        <strain evidence="3 4">AT3.2</strain>
    </source>
</reference>
<dbReference type="InterPro" id="IPR046524">
    <property type="entry name" value="DUF6701"/>
</dbReference>
<dbReference type="Pfam" id="PF20419">
    <property type="entry name" value="DUF6701"/>
    <property type="match status" value="1"/>
</dbReference>
<dbReference type="EMBL" id="JACHBX010000002">
    <property type="protein sequence ID" value="MBB6134602.1"/>
    <property type="molecule type" value="Genomic_DNA"/>
</dbReference>
<dbReference type="RefSeq" id="WP_183555224.1">
    <property type="nucleotide sequence ID" value="NZ_JACHBX010000002.1"/>
</dbReference>
<dbReference type="SUPFAM" id="SSF51161">
    <property type="entry name" value="Trimeric LpxA-like enzymes"/>
    <property type="match status" value="1"/>
</dbReference>
<protein>
    <submittedName>
        <fullName evidence="3">MSHA biogenesis protein MshQ</fullName>
    </submittedName>
</protein>
<dbReference type="AlphaFoldDB" id="A0A7W9X188"/>
<comment type="caution">
    <text evidence="3">The sequence shown here is derived from an EMBL/GenBank/DDBJ whole genome shotgun (WGS) entry which is preliminary data.</text>
</comment>
<gene>
    <name evidence="3" type="ORF">HD842_002744</name>
</gene>
<feature type="signal peptide" evidence="1">
    <location>
        <begin position="1"/>
        <end position="29"/>
    </location>
</feature>
<dbReference type="InterPro" id="IPR011004">
    <property type="entry name" value="Trimer_LpxA-like_sf"/>
</dbReference>
<evidence type="ECO:0000256" key="1">
    <source>
        <dbReference type="SAM" id="SignalP"/>
    </source>
</evidence>
<sequence length="912" mass="93577">MYFTSPFSLILRTALALFGLLLATGAAQAGATYRFGGAAVPGCSLSGKVYTCPSSAGIASDDKIIIDSGYTVSVRSDFTFGYNQGLTMSGTARLTSTGNLSIADLPPSNLNVTGGSFSSAKTFTAGNQVQTFKADISAASLVLGSGSTLQITGTLVSTGPVTVGSNTTITGPVTGTTVSIGTPVRITGDVKASTSLFLGSGSTIDGNVDTGQMTLQASDALITGNAAVDFAKLDWHGRVAKKVICKTGTRPGECDCVENQSGYPVNTPEGPTCESAKPATAPLHHFQITHDGSGRTCAPESVTVTACANESCSALYKGGAQITLSPGAVAATIDSSGTTLAQVSRNTAGTDTLQLTQSGAKPATTCYNSTSKSTSCAITFASGVSFRIDANHHKAGDSAGAIVTALAPDPATGQCVAAFRNTSKDIAYACQHVTTSADTKGLQLTDNTTKRAATLACATGAAQAVNSRFDADGKAQLTLVYQDVGTLKLLASFDDAQGDTTVTVAPYTFDFSTLPSSPVRAGENFQVTVTAVNKAGATTPSFHRSALAAGATLTDIGLSCVGKGSAGLFTGARTEFNSGVAVATLAWGDVGMLDLKATLSDFLGSKVDVLGTSGETTTCTPTVGPFIPKYFKVDYPAASKTRAFYYAGEPIPVEVAAMNAQGAITRNYSGDLGLSETVTLTALNPADYAAIKDTSAELKDFTVPASAFKDGLAQARPAYGPKTAAPIAASILLRASNSGGVVTSGDGKGSYEIARPAVHSGRLRIANAFGRINTPLPMRIEAYYWTGKSWLFNQKDDFTVIPASAFVQAARSNVTGGVAPTIGAVKSAVVLASGRGQVDLTGDRPGWIDLAINLGNDTQPLPCNNAVYPKNTGARLAWLRLPTGCADPSARATFGEQSAEERRIIHVRQVFN</sequence>
<evidence type="ECO:0000259" key="2">
    <source>
        <dbReference type="Pfam" id="PF20419"/>
    </source>
</evidence>
<evidence type="ECO:0000313" key="4">
    <source>
        <dbReference type="Proteomes" id="UP000540787"/>
    </source>
</evidence>
<dbReference type="Proteomes" id="UP000540787">
    <property type="component" value="Unassembled WGS sequence"/>
</dbReference>
<accession>A0A7W9X188</accession>